<evidence type="ECO:0000313" key="2">
    <source>
        <dbReference type="Proteomes" id="UP000269396"/>
    </source>
</evidence>
<keyword evidence="2" id="KW-1185">Reference proteome</keyword>
<dbReference type="GO" id="GO:0005178">
    <property type="term" value="F:integrin binding"/>
    <property type="evidence" value="ECO:0007669"/>
    <property type="project" value="TreeGrafter"/>
</dbReference>
<dbReference type="PANTHER" id="PTHR19981">
    <property type="entry name" value="TALIN"/>
    <property type="match status" value="1"/>
</dbReference>
<dbReference type="STRING" id="31246.A0A183NY63"/>
<protein>
    <submittedName>
        <fullName evidence="1">Uncharacterized protein</fullName>
    </submittedName>
</protein>
<proteinExistence type="predicted"/>
<dbReference type="InterPro" id="IPR014352">
    <property type="entry name" value="FERM/acyl-CoA-bd_prot_sf"/>
</dbReference>
<dbReference type="InterPro" id="IPR019748">
    <property type="entry name" value="FERM_central"/>
</dbReference>
<dbReference type="AlphaFoldDB" id="A0A183NY63"/>
<reference evidence="1 2" key="1">
    <citation type="submission" date="2018-11" db="EMBL/GenBank/DDBJ databases">
        <authorList>
            <consortium name="Pathogen Informatics"/>
        </authorList>
    </citation>
    <scope>NUCLEOTIDE SEQUENCE [LARGE SCALE GENOMIC DNA]</scope>
    <source>
        <strain>Denwood</strain>
        <strain evidence="2">Zambia</strain>
    </source>
</reference>
<dbReference type="PANTHER" id="PTHR19981:SF1">
    <property type="entry name" value="RHEA, ISOFORM B"/>
    <property type="match status" value="1"/>
</dbReference>
<dbReference type="Pfam" id="PF00373">
    <property type="entry name" value="FERM_M"/>
    <property type="match status" value="1"/>
</dbReference>
<dbReference type="GO" id="GO:0005886">
    <property type="term" value="C:plasma membrane"/>
    <property type="evidence" value="ECO:0007669"/>
    <property type="project" value="TreeGrafter"/>
</dbReference>
<dbReference type="GO" id="GO:0030036">
    <property type="term" value="P:actin cytoskeleton organization"/>
    <property type="evidence" value="ECO:0007669"/>
    <property type="project" value="TreeGrafter"/>
</dbReference>
<dbReference type="CDD" id="cd17090">
    <property type="entry name" value="FERM_F1_TLN"/>
    <property type="match status" value="1"/>
</dbReference>
<dbReference type="GO" id="GO:0005925">
    <property type="term" value="C:focal adhesion"/>
    <property type="evidence" value="ECO:0007669"/>
    <property type="project" value="TreeGrafter"/>
</dbReference>
<dbReference type="SUPFAM" id="SSF47031">
    <property type="entry name" value="Second domain of FERM"/>
    <property type="match status" value="1"/>
</dbReference>
<dbReference type="CDD" id="cd14473">
    <property type="entry name" value="FERM_B-lobe"/>
    <property type="match status" value="1"/>
</dbReference>
<dbReference type="GO" id="GO:0005737">
    <property type="term" value="C:cytoplasm"/>
    <property type="evidence" value="ECO:0007669"/>
    <property type="project" value="TreeGrafter"/>
</dbReference>
<accession>A0A183NY63</accession>
<dbReference type="InterPro" id="IPR000299">
    <property type="entry name" value="FERM_domain"/>
</dbReference>
<dbReference type="Proteomes" id="UP000269396">
    <property type="component" value="Unassembled WGS sequence"/>
</dbReference>
<organism evidence="1 2">
    <name type="scientific">Schistosoma mattheei</name>
    <dbReference type="NCBI Taxonomy" id="31246"/>
    <lineage>
        <taxon>Eukaryota</taxon>
        <taxon>Metazoa</taxon>
        <taxon>Spiralia</taxon>
        <taxon>Lophotrochozoa</taxon>
        <taxon>Platyhelminthes</taxon>
        <taxon>Trematoda</taxon>
        <taxon>Digenea</taxon>
        <taxon>Strigeidida</taxon>
        <taxon>Schistosomatoidea</taxon>
        <taxon>Schistosomatidae</taxon>
        <taxon>Schistosoma</taxon>
    </lineage>
</organism>
<dbReference type="EMBL" id="UZAL01027965">
    <property type="protein sequence ID" value="VDP37292.1"/>
    <property type="molecule type" value="Genomic_DNA"/>
</dbReference>
<dbReference type="PROSITE" id="PS50057">
    <property type="entry name" value="FERM_3"/>
    <property type="match status" value="1"/>
</dbReference>
<gene>
    <name evidence="1" type="ORF">SMTD_LOCUS7049</name>
</gene>
<dbReference type="GO" id="GO:0098609">
    <property type="term" value="P:cell-cell adhesion"/>
    <property type="evidence" value="ECO:0007669"/>
    <property type="project" value="TreeGrafter"/>
</dbReference>
<sequence>MKSCEGQYKPQLIHHLVLESHLSVINRRCITNYEEYSLIRPSDDDEKMRTLTLRKGRGSIRNLEKLEKMKQKLHTDDEFNWLAPGKTLRQHGVDESEILLLRRKYFYSDQNIDTRDPVQLNLLYVQLKEAILNGTHPISQDQAINLAALQCQVEYGPMVPEKIKRNPIE</sequence>
<dbReference type="InterPro" id="IPR035963">
    <property type="entry name" value="FERM_2"/>
</dbReference>
<name>A0A183NY63_9TREM</name>
<evidence type="ECO:0000313" key="1">
    <source>
        <dbReference type="EMBL" id="VDP37292.1"/>
    </source>
</evidence>
<dbReference type="Gene3D" id="1.20.80.10">
    <property type="match status" value="1"/>
</dbReference>
<dbReference type="Gene3D" id="3.10.20.90">
    <property type="entry name" value="Phosphatidylinositol 3-kinase Catalytic Subunit, Chain A, domain 1"/>
    <property type="match status" value="1"/>
</dbReference>